<name>A0AA36HWZ3_9DINO</name>
<feature type="region of interest" description="Disordered" evidence="1">
    <location>
        <begin position="277"/>
        <end position="311"/>
    </location>
</feature>
<accession>A0AA36HWZ3</accession>
<dbReference type="AlphaFoldDB" id="A0AA36HWZ3"/>
<organism evidence="2 3">
    <name type="scientific">Effrenium voratum</name>
    <dbReference type="NCBI Taxonomy" id="2562239"/>
    <lineage>
        <taxon>Eukaryota</taxon>
        <taxon>Sar</taxon>
        <taxon>Alveolata</taxon>
        <taxon>Dinophyceae</taxon>
        <taxon>Suessiales</taxon>
        <taxon>Symbiodiniaceae</taxon>
        <taxon>Effrenium</taxon>
    </lineage>
</organism>
<evidence type="ECO:0000313" key="2">
    <source>
        <dbReference type="EMBL" id="CAJ1375708.1"/>
    </source>
</evidence>
<dbReference type="EMBL" id="CAUJNA010000336">
    <property type="protein sequence ID" value="CAJ1375708.1"/>
    <property type="molecule type" value="Genomic_DNA"/>
</dbReference>
<reference evidence="2" key="1">
    <citation type="submission" date="2023-08" db="EMBL/GenBank/DDBJ databases">
        <authorList>
            <person name="Chen Y."/>
            <person name="Shah S."/>
            <person name="Dougan E. K."/>
            <person name="Thang M."/>
            <person name="Chan C."/>
        </authorList>
    </citation>
    <scope>NUCLEOTIDE SEQUENCE</scope>
</reference>
<dbReference type="Proteomes" id="UP001178507">
    <property type="component" value="Unassembled WGS sequence"/>
</dbReference>
<sequence length="397" mass="44921">MSDRAEKLVEVLTALSMAEALPRGTVKEDVINTRAHVELSRETLGRLLKDMRSELFDVQSLPNEPFTDFLKEFTLDQLKSKDFWETVRSQRFPKVLHQLQQRHYNLSKRLDEQTPLVDLVDKALQEASECNDKTPPEVTLKALNTLDEMNNICTHQIRNDKNTDSNARDALLLKQGEIAKTRPVLHALLQVAAGSESAATAVDQNAFLDEIEAGLKKSRFDRKPLCREDCERFHIYLSKVLSDPEYDSKDRARPLLKSINARLKRIENKSAAVVEVKHDAGSPKLPEQAKKSSSKKRAAAEMTTEEKKDVRRKLQRRWRNAKSLEKKTELDTEIRALDVEIAGLKISEALPGMRLAHAKTEQALSSASKALAAVQDIVTDLENSRILQSHSMNTLEN</sequence>
<gene>
    <name evidence="2" type="ORF">EVOR1521_LOCUS4932</name>
</gene>
<proteinExistence type="predicted"/>
<protein>
    <submittedName>
        <fullName evidence="2">Uncharacterized protein</fullName>
    </submittedName>
</protein>
<evidence type="ECO:0000256" key="1">
    <source>
        <dbReference type="SAM" id="MobiDB-lite"/>
    </source>
</evidence>
<comment type="caution">
    <text evidence="2">The sequence shown here is derived from an EMBL/GenBank/DDBJ whole genome shotgun (WGS) entry which is preliminary data.</text>
</comment>
<keyword evidence="3" id="KW-1185">Reference proteome</keyword>
<evidence type="ECO:0000313" key="3">
    <source>
        <dbReference type="Proteomes" id="UP001178507"/>
    </source>
</evidence>